<dbReference type="EMBL" id="CP011770">
    <property type="protein sequence ID" value="AKM09241.1"/>
    <property type="molecule type" value="Genomic_DNA"/>
</dbReference>
<dbReference type="KEGG" id="cna:AB433_03450"/>
<dbReference type="PATRIC" id="fig|1348774.3.peg.720"/>
<sequence length="115" mass="13006">MYIQGFLIPVPADKKEAYRDMAAEAADYFKSLGATEIVEAWEDNVADGKTTDFRMAVKATADEKIVFSWIVWPDRATCDAASEKMEAEMEMPEEMPFDGKRMIFGGFEPIFTMGR</sequence>
<dbReference type="RefSeq" id="WP_047819932.1">
    <property type="nucleotide sequence ID" value="NZ_CP011770.1"/>
</dbReference>
<dbReference type="PIRSF" id="PIRSF007028">
    <property type="entry name" value="UCP007028"/>
    <property type="match status" value="1"/>
</dbReference>
<dbReference type="STRING" id="1348774.AB433_03450"/>
<accession>A0A0G3XF25</accession>
<dbReference type="OrthoDB" id="9792392at2"/>
<keyword evidence="2" id="KW-1185">Reference proteome</keyword>
<dbReference type="SUPFAM" id="SSF54909">
    <property type="entry name" value="Dimeric alpha+beta barrel"/>
    <property type="match status" value="1"/>
</dbReference>
<dbReference type="Pfam" id="PF07237">
    <property type="entry name" value="DUF1428"/>
    <property type="match status" value="1"/>
</dbReference>
<proteinExistence type="predicted"/>
<organism evidence="1 2">
    <name type="scientific">Croceicoccus naphthovorans</name>
    <dbReference type="NCBI Taxonomy" id="1348774"/>
    <lineage>
        <taxon>Bacteria</taxon>
        <taxon>Pseudomonadati</taxon>
        <taxon>Pseudomonadota</taxon>
        <taxon>Alphaproteobacteria</taxon>
        <taxon>Sphingomonadales</taxon>
        <taxon>Erythrobacteraceae</taxon>
        <taxon>Croceicoccus</taxon>
    </lineage>
</organism>
<reference evidence="1 2" key="1">
    <citation type="submission" date="2015-06" db="EMBL/GenBank/DDBJ databases">
        <authorList>
            <person name="Zeng Y."/>
            <person name="Huang Y."/>
        </authorList>
    </citation>
    <scope>NUCLEOTIDE SEQUENCE [LARGE SCALE GENOMIC DNA]</scope>
    <source>
        <strain evidence="1 2">PQ-2</strain>
    </source>
</reference>
<dbReference type="Proteomes" id="UP000035287">
    <property type="component" value="Chromosome"/>
</dbReference>
<dbReference type="InterPro" id="IPR009874">
    <property type="entry name" value="DUF1428"/>
</dbReference>
<name>A0A0G3XF25_9SPHN</name>
<gene>
    <name evidence="1" type="ORF">AB433_03450</name>
</gene>
<evidence type="ECO:0000313" key="2">
    <source>
        <dbReference type="Proteomes" id="UP000035287"/>
    </source>
</evidence>
<protein>
    <submittedName>
        <fullName evidence="1">RNA signal recognition particle 4.5S RNA</fullName>
    </submittedName>
</protein>
<evidence type="ECO:0000313" key="1">
    <source>
        <dbReference type="EMBL" id="AKM09241.1"/>
    </source>
</evidence>
<dbReference type="InterPro" id="IPR011008">
    <property type="entry name" value="Dimeric_a/b-barrel"/>
</dbReference>
<dbReference type="AlphaFoldDB" id="A0A0G3XF25"/>
<dbReference type="Gene3D" id="3.30.70.100">
    <property type="match status" value="1"/>
</dbReference>